<gene>
    <name evidence="3" type="ORF">A3C92_02095</name>
</gene>
<dbReference type="EMBL" id="MHQN01000024">
    <property type="protein sequence ID" value="OHA03106.1"/>
    <property type="molecule type" value="Genomic_DNA"/>
</dbReference>
<dbReference type="InterPro" id="IPR007712">
    <property type="entry name" value="RelE/ParE_toxin"/>
</dbReference>
<dbReference type="AlphaFoldDB" id="A0A1G2KUL4"/>
<evidence type="ECO:0008006" key="5">
    <source>
        <dbReference type="Google" id="ProtNLM"/>
    </source>
</evidence>
<evidence type="ECO:0000313" key="4">
    <source>
        <dbReference type="Proteomes" id="UP000177177"/>
    </source>
</evidence>
<accession>A0A1G2KUL4</accession>
<dbReference type="PANTHER" id="PTHR33755:SF6">
    <property type="entry name" value="PLASMID STABILIZATION SYSTEM PROTEIN"/>
    <property type="match status" value="1"/>
</dbReference>
<dbReference type="Proteomes" id="UP000177177">
    <property type="component" value="Unassembled WGS sequence"/>
</dbReference>
<proteinExistence type="inferred from homology"/>
<reference evidence="3 4" key="1">
    <citation type="journal article" date="2016" name="Nat. Commun.">
        <title>Thousands of microbial genomes shed light on interconnected biogeochemical processes in an aquifer system.</title>
        <authorList>
            <person name="Anantharaman K."/>
            <person name="Brown C.T."/>
            <person name="Hug L.A."/>
            <person name="Sharon I."/>
            <person name="Castelle C.J."/>
            <person name="Probst A.J."/>
            <person name="Thomas B.C."/>
            <person name="Singh A."/>
            <person name="Wilkins M.J."/>
            <person name="Karaoz U."/>
            <person name="Brodie E.L."/>
            <person name="Williams K.H."/>
            <person name="Hubbard S.S."/>
            <person name="Banfield J.F."/>
        </authorList>
    </citation>
    <scope>NUCLEOTIDE SEQUENCE [LARGE SCALE GENOMIC DNA]</scope>
</reference>
<dbReference type="Pfam" id="PF05016">
    <property type="entry name" value="ParE_toxin"/>
    <property type="match status" value="1"/>
</dbReference>
<dbReference type="PANTHER" id="PTHR33755">
    <property type="entry name" value="TOXIN PARE1-RELATED"/>
    <property type="match status" value="1"/>
</dbReference>
<sequence length="102" mass="11817">MHRKLLFLHLSENDAREIAAYIADDNPTAAQRFRAAFGETTELLLRMPHIGSLRVSGKLALEDIRVVPVKDFERYFIFYRPIDEDIEIVRVLHGARDYASPF</sequence>
<dbReference type="InterPro" id="IPR051803">
    <property type="entry name" value="TA_system_RelE-like_toxin"/>
</dbReference>
<evidence type="ECO:0000313" key="3">
    <source>
        <dbReference type="EMBL" id="OHA03106.1"/>
    </source>
</evidence>
<comment type="similarity">
    <text evidence="1">Belongs to the RelE toxin family.</text>
</comment>
<comment type="caution">
    <text evidence="3">The sequence shown here is derived from an EMBL/GenBank/DDBJ whole genome shotgun (WGS) entry which is preliminary data.</text>
</comment>
<dbReference type="Gene3D" id="3.30.2310.20">
    <property type="entry name" value="RelE-like"/>
    <property type="match status" value="1"/>
</dbReference>
<organism evidence="3 4">
    <name type="scientific">Candidatus Sungbacteria bacterium RIFCSPHIGHO2_02_FULL_53_17</name>
    <dbReference type="NCBI Taxonomy" id="1802275"/>
    <lineage>
        <taxon>Bacteria</taxon>
        <taxon>Candidatus Sungiibacteriota</taxon>
    </lineage>
</organism>
<evidence type="ECO:0000256" key="1">
    <source>
        <dbReference type="ARBA" id="ARBA00006226"/>
    </source>
</evidence>
<protein>
    <recommendedName>
        <fullName evidence="5">Plasmid stabilization protein</fullName>
    </recommendedName>
</protein>
<evidence type="ECO:0000256" key="2">
    <source>
        <dbReference type="ARBA" id="ARBA00022649"/>
    </source>
</evidence>
<dbReference type="InterPro" id="IPR035093">
    <property type="entry name" value="RelE/ParE_toxin_dom_sf"/>
</dbReference>
<keyword evidence="2" id="KW-1277">Toxin-antitoxin system</keyword>
<name>A0A1G2KUL4_9BACT</name>